<evidence type="ECO:0008006" key="4">
    <source>
        <dbReference type="Google" id="ProtNLM"/>
    </source>
</evidence>
<reference evidence="3" key="1">
    <citation type="submission" date="2018-06" db="EMBL/GenBank/DDBJ databases">
        <authorList>
            <person name="Zhirakovskaya E."/>
        </authorList>
    </citation>
    <scope>NUCLEOTIDE SEQUENCE</scope>
</reference>
<evidence type="ECO:0000313" key="3">
    <source>
        <dbReference type="EMBL" id="VAX38623.1"/>
    </source>
</evidence>
<dbReference type="AlphaFoldDB" id="A0A3B1DP34"/>
<evidence type="ECO:0000256" key="2">
    <source>
        <dbReference type="SAM" id="MobiDB-lite"/>
    </source>
</evidence>
<name>A0A3B1DP34_9ZZZZ</name>
<proteinExistence type="predicted"/>
<feature type="region of interest" description="Disordered" evidence="2">
    <location>
        <begin position="227"/>
        <end position="316"/>
    </location>
</feature>
<dbReference type="PROSITE" id="PS51257">
    <property type="entry name" value="PROKAR_LIPOPROTEIN"/>
    <property type="match status" value="1"/>
</dbReference>
<accession>A0A3B1DP34</accession>
<feature type="compositionally biased region" description="Polar residues" evidence="2">
    <location>
        <begin position="241"/>
        <end position="260"/>
    </location>
</feature>
<dbReference type="EMBL" id="UOGL01000231">
    <property type="protein sequence ID" value="VAX38623.1"/>
    <property type="molecule type" value="Genomic_DNA"/>
</dbReference>
<organism evidence="3">
    <name type="scientific">hydrothermal vent metagenome</name>
    <dbReference type="NCBI Taxonomy" id="652676"/>
    <lineage>
        <taxon>unclassified sequences</taxon>
        <taxon>metagenomes</taxon>
        <taxon>ecological metagenomes</taxon>
    </lineage>
</organism>
<gene>
    <name evidence="3" type="ORF">MNBD_PLANCTO02-3263</name>
</gene>
<keyword evidence="1" id="KW-0175">Coiled coil</keyword>
<sequence>MQREPRRQNFFLRYAAGLLGLLLLTGCVTRGNVELLEARLRSQESHVRTLQEELDSAQVDLEVAQKEAGTLRSQLVSQDKAPLVSEDASVLYRTKRLQINKFLTGGLNQDDEEGDDVLNAVIVPVDAQGELVKVPGKIQMELFDMTQPKESQRIGVWEFEEKDSKKNWHHGFLISGYQFKLPWQTIPKNKQLLLHARLTTSDGRQFDVSEKVTVTLPESSHIFANEKPVPAAEPERLPQFPSRSTSSIMPQNNKNPFSKVSQEEERKPLQTKINTLPLGESPWHARKPNGQIPSTLKTSDRRSNPFYEAQKGTVIR</sequence>
<protein>
    <recommendedName>
        <fullName evidence="4">Lipoprotein</fullName>
    </recommendedName>
</protein>
<evidence type="ECO:0000256" key="1">
    <source>
        <dbReference type="SAM" id="Coils"/>
    </source>
</evidence>
<feature type="coiled-coil region" evidence="1">
    <location>
        <begin position="33"/>
        <end position="74"/>
    </location>
</feature>